<dbReference type="EC" id="2.7.11.1" evidence="2"/>
<evidence type="ECO:0000256" key="10">
    <source>
        <dbReference type="SAM" id="MobiDB-lite"/>
    </source>
</evidence>
<dbReference type="SMART" id="SM00811">
    <property type="entry name" value="Alpha_kinase"/>
    <property type="match status" value="1"/>
</dbReference>
<evidence type="ECO:0000256" key="2">
    <source>
        <dbReference type="ARBA" id="ARBA00012513"/>
    </source>
</evidence>
<evidence type="ECO:0000256" key="8">
    <source>
        <dbReference type="ARBA" id="ARBA00047899"/>
    </source>
</evidence>
<feature type="compositionally biased region" description="Polar residues" evidence="10">
    <location>
        <begin position="1"/>
        <end position="18"/>
    </location>
</feature>
<comment type="catalytic activity">
    <reaction evidence="8">
        <text>L-threonyl-[protein] + ATP = O-phospho-L-threonyl-[protein] + ADP + H(+)</text>
        <dbReference type="Rhea" id="RHEA:46608"/>
        <dbReference type="Rhea" id="RHEA-COMP:11060"/>
        <dbReference type="Rhea" id="RHEA-COMP:11605"/>
        <dbReference type="ChEBI" id="CHEBI:15378"/>
        <dbReference type="ChEBI" id="CHEBI:30013"/>
        <dbReference type="ChEBI" id="CHEBI:30616"/>
        <dbReference type="ChEBI" id="CHEBI:61977"/>
        <dbReference type="ChEBI" id="CHEBI:456216"/>
        <dbReference type="EC" id="2.7.11.1"/>
    </reaction>
</comment>
<feature type="compositionally biased region" description="Basic and acidic residues" evidence="10">
    <location>
        <begin position="266"/>
        <end position="282"/>
    </location>
</feature>
<dbReference type="Pfam" id="PF02816">
    <property type="entry name" value="Alpha_kinase"/>
    <property type="match status" value="1"/>
</dbReference>
<gene>
    <name evidence="14" type="primary">ALPK2</name>
</gene>
<dbReference type="InterPro" id="IPR004166">
    <property type="entry name" value="a-kinase_dom"/>
</dbReference>
<dbReference type="Pfam" id="PF07679">
    <property type="entry name" value="I-set"/>
    <property type="match status" value="1"/>
</dbReference>
<proteinExistence type="inferred from homology"/>
<feature type="region of interest" description="Disordered" evidence="10">
    <location>
        <begin position="144"/>
        <end position="211"/>
    </location>
</feature>
<dbReference type="CTD" id="115701"/>
<dbReference type="PROSITE" id="PS50835">
    <property type="entry name" value="IG_LIKE"/>
    <property type="match status" value="1"/>
</dbReference>
<evidence type="ECO:0000256" key="7">
    <source>
        <dbReference type="ARBA" id="ARBA00023319"/>
    </source>
</evidence>
<evidence type="ECO:0000313" key="13">
    <source>
        <dbReference type="Proteomes" id="UP000248484"/>
    </source>
</evidence>
<dbReference type="GeneID" id="102973547"/>
<dbReference type="PROSITE" id="PS51158">
    <property type="entry name" value="ALPHA_KINASE"/>
    <property type="match status" value="1"/>
</dbReference>
<evidence type="ECO:0000313" key="14">
    <source>
        <dbReference type="RefSeq" id="XP_054936367.1"/>
    </source>
</evidence>
<dbReference type="GO" id="GO:0004674">
    <property type="term" value="F:protein serine/threonine kinase activity"/>
    <property type="evidence" value="ECO:0007669"/>
    <property type="project" value="UniProtKB-KW"/>
</dbReference>
<dbReference type="KEGG" id="pcad:102973547"/>
<feature type="region of interest" description="Disordered" evidence="10">
    <location>
        <begin position="246"/>
        <end position="314"/>
    </location>
</feature>
<evidence type="ECO:0000256" key="6">
    <source>
        <dbReference type="ARBA" id="ARBA00023157"/>
    </source>
</evidence>
<evidence type="ECO:0000256" key="5">
    <source>
        <dbReference type="ARBA" id="ARBA00022777"/>
    </source>
</evidence>
<feature type="region of interest" description="Disordered" evidence="10">
    <location>
        <begin position="1"/>
        <end position="28"/>
    </location>
</feature>
<evidence type="ECO:0000259" key="12">
    <source>
        <dbReference type="PROSITE" id="PS51158"/>
    </source>
</evidence>
<feature type="region of interest" description="Disordered" evidence="10">
    <location>
        <begin position="333"/>
        <end position="352"/>
    </location>
</feature>
<dbReference type="Gene3D" id="3.20.200.10">
    <property type="entry name" value="MHCK/EF2 kinase"/>
    <property type="match status" value="1"/>
</dbReference>
<dbReference type="InterPro" id="IPR007110">
    <property type="entry name" value="Ig-like_dom"/>
</dbReference>
<dbReference type="CDD" id="cd00096">
    <property type="entry name" value="Ig"/>
    <property type="match status" value="1"/>
</dbReference>
<feature type="domain" description="Ig-like" evidence="11">
    <location>
        <begin position="397"/>
        <end position="485"/>
    </location>
</feature>
<keyword evidence="6" id="KW-1015">Disulfide bond</keyword>
<feature type="compositionally biased region" description="Polar residues" evidence="10">
    <location>
        <begin position="791"/>
        <end position="804"/>
    </location>
</feature>
<accession>A0A9W2WAX3</accession>
<evidence type="ECO:0000256" key="3">
    <source>
        <dbReference type="ARBA" id="ARBA00022527"/>
    </source>
</evidence>
<dbReference type="InterPro" id="IPR013783">
    <property type="entry name" value="Ig-like_fold"/>
</dbReference>
<dbReference type="InterPro" id="IPR003599">
    <property type="entry name" value="Ig_sub"/>
</dbReference>
<feature type="compositionally biased region" description="Basic and acidic residues" evidence="10">
    <location>
        <begin position="302"/>
        <end position="314"/>
    </location>
</feature>
<dbReference type="SUPFAM" id="SSF48726">
    <property type="entry name" value="Immunoglobulin"/>
    <property type="match status" value="1"/>
</dbReference>
<dbReference type="OrthoDB" id="301415at2759"/>
<dbReference type="GO" id="GO:0005524">
    <property type="term" value="F:ATP binding"/>
    <property type="evidence" value="ECO:0007669"/>
    <property type="project" value="InterPro"/>
</dbReference>
<sequence length="811" mass="89463">MEAASSTSPGDRATSNKPVSRPASSKDFDSDYELCSEITLTYTEEFSDNDLEYLECSDIMTDHSNAIWQRDLQGTERVFLLESDDGEMEFSECCLGGCENFLSEMGCEPLVSDDAGPMDATAGLCGYHSPSQAVEARSSLASVHSASSPQTGVTLPVGPHQDGTSVVTDQGRYKPPTAPEAAEDGYPGTQGETRDGHQAGKEFASDNLLNVDKAVTERERKHLSGELGESGMNQCLETVAEKRLGGKDLLSRRGSEKPARARRPGIKGEAKKLNPSLEERATEASLNRLYPGGPVKHPLTPSDKRESSHAKAEATDLNSQFHAGGCAVPTQAEQEAKVLQTPPGSLSKEGNLDLQGEGLWVKNVLETSRVPDWSDHPQEGAISPQTPDFLIHQMEAPVLLKKIQAEMFPDHSGNVKLSCQFAEIHEDSTVWWMKDSKSIAQVQRRAGDSSTVSLAILQASQKDQGLYSCCVKNSYGKVTTEFNLTTEVLKQLSSHPDVKVYEEIEFSQLIFRGDFLSDSYFGGRLRGQIATEELHFGEGVHRKAFRSKVMQGLTPVFKPGHACVLKVHNAVAYGTRNDDELIQRNYKLAAQECYVQNTARYYAKIYAAEAQPLEGFGEVPEIIPIFLIHRPENNIPYATVEEELIGEFVKYSIRDGKEINFLRRESEAGQKCCTFQHWVYQKTSGCLLVTDMQGNQKLALYILNRHKFRSTHENPDVPKDKLKCVGMKLTDVGIATLAKGYKGFKGNCSMTFIDQFKALHQCNKYCKMLGLKSLQNNSQKQKKPSIGKSKIQPNCTTVKKTASGTPAEKKT</sequence>
<dbReference type="SMART" id="SM00409">
    <property type="entry name" value="IG"/>
    <property type="match status" value="1"/>
</dbReference>
<evidence type="ECO:0000259" key="11">
    <source>
        <dbReference type="PROSITE" id="PS50835"/>
    </source>
</evidence>
<dbReference type="InterPro" id="IPR036179">
    <property type="entry name" value="Ig-like_dom_sf"/>
</dbReference>
<dbReference type="InterPro" id="IPR011009">
    <property type="entry name" value="Kinase-like_dom_sf"/>
</dbReference>
<keyword evidence="4" id="KW-0808">Transferase</keyword>
<feature type="compositionally biased region" description="Basic and acidic residues" evidence="10">
    <location>
        <begin position="192"/>
        <end position="204"/>
    </location>
</feature>
<comment type="catalytic activity">
    <reaction evidence="9">
        <text>L-seryl-[protein] + ATP = O-phospho-L-seryl-[protein] + ADP + H(+)</text>
        <dbReference type="Rhea" id="RHEA:17989"/>
        <dbReference type="Rhea" id="RHEA-COMP:9863"/>
        <dbReference type="Rhea" id="RHEA-COMP:11604"/>
        <dbReference type="ChEBI" id="CHEBI:15378"/>
        <dbReference type="ChEBI" id="CHEBI:29999"/>
        <dbReference type="ChEBI" id="CHEBI:30616"/>
        <dbReference type="ChEBI" id="CHEBI:83421"/>
        <dbReference type="ChEBI" id="CHEBI:456216"/>
        <dbReference type="EC" id="2.7.11.1"/>
    </reaction>
</comment>
<dbReference type="Gene3D" id="2.60.40.10">
    <property type="entry name" value="Immunoglobulins"/>
    <property type="match status" value="1"/>
</dbReference>
<feature type="region of interest" description="Disordered" evidence="10">
    <location>
        <begin position="777"/>
        <end position="811"/>
    </location>
</feature>
<feature type="domain" description="Alpha-type protein kinase" evidence="12">
    <location>
        <begin position="512"/>
        <end position="774"/>
    </location>
</feature>
<dbReference type="PANTHER" id="PTHR47091">
    <property type="entry name" value="ALPHA-PROTEIN KINASE 2-RELATED"/>
    <property type="match status" value="1"/>
</dbReference>
<dbReference type="SUPFAM" id="SSF56112">
    <property type="entry name" value="Protein kinase-like (PK-like)"/>
    <property type="match status" value="1"/>
</dbReference>
<reference evidence="14" key="1">
    <citation type="submission" date="2025-08" db="UniProtKB">
        <authorList>
            <consortium name="RefSeq"/>
        </authorList>
    </citation>
    <scope>IDENTIFICATION</scope>
    <source>
        <tissue evidence="14">Muscle</tissue>
    </source>
</reference>
<organism evidence="13 14">
    <name type="scientific">Physeter macrocephalus</name>
    <name type="common">Sperm whale</name>
    <name type="synonym">Physeter catodon</name>
    <dbReference type="NCBI Taxonomy" id="9755"/>
    <lineage>
        <taxon>Eukaryota</taxon>
        <taxon>Metazoa</taxon>
        <taxon>Chordata</taxon>
        <taxon>Craniata</taxon>
        <taxon>Vertebrata</taxon>
        <taxon>Euteleostomi</taxon>
        <taxon>Mammalia</taxon>
        <taxon>Eutheria</taxon>
        <taxon>Laurasiatheria</taxon>
        <taxon>Artiodactyla</taxon>
        <taxon>Whippomorpha</taxon>
        <taxon>Cetacea</taxon>
        <taxon>Odontoceti</taxon>
        <taxon>Physeteridae</taxon>
        <taxon>Physeter</taxon>
    </lineage>
</organism>
<dbReference type="Proteomes" id="UP000248484">
    <property type="component" value="Chromosome 19"/>
</dbReference>
<name>A0A9W2WAX3_PHYMC</name>
<evidence type="ECO:0000256" key="1">
    <source>
        <dbReference type="ARBA" id="ARBA00008651"/>
    </source>
</evidence>
<keyword evidence="5 14" id="KW-0418">Kinase</keyword>
<evidence type="ECO:0000256" key="4">
    <source>
        <dbReference type="ARBA" id="ARBA00022679"/>
    </source>
</evidence>
<dbReference type="PANTHER" id="PTHR47091:SF2">
    <property type="entry name" value="ALPHA-PROTEIN KINASE 2"/>
    <property type="match status" value="1"/>
</dbReference>
<keyword evidence="13" id="KW-1185">Reference proteome</keyword>
<dbReference type="InterPro" id="IPR013098">
    <property type="entry name" value="Ig_I-set"/>
</dbReference>
<dbReference type="AlphaFoldDB" id="A0A9W2WAX3"/>
<feature type="compositionally biased region" description="Basic and acidic residues" evidence="10">
    <location>
        <begin position="246"/>
        <end position="259"/>
    </location>
</feature>
<protein>
    <recommendedName>
        <fullName evidence="2">non-specific serine/threonine protein kinase</fullName>
        <ecNumber evidence="2">2.7.11.1</ecNumber>
    </recommendedName>
</protein>
<keyword evidence="3" id="KW-0723">Serine/threonine-protein kinase</keyword>
<dbReference type="RefSeq" id="XP_054936367.1">
    <property type="nucleotide sequence ID" value="XM_055080392.1"/>
</dbReference>
<comment type="similarity">
    <text evidence="1">Belongs to the protein kinase superfamily. Alpha-type protein kinase family. ALPK subfamily.</text>
</comment>
<evidence type="ECO:0000256" key="9">
    <source>
        <dbReference type="ARBA" id="ARBA00048679"/>
    </source>
</evidence>
<keyword evidence="7" id="KW-0393">Immunoglobulin domain</keyword>